<sequence>MSHISPMAKCLRPYAFLFILLISAPSRAQYVGGSGSGASSGDYSSSAAMPLTLLQFIAEAEADRVTLRWSTANEVGTDYFIVERTSDGRSYTTVGQVDAAGMSSWGASLDYRLYDPAPLPGSSLYRLKSVDLDGSFTYSELVEIERDAEMLPLAFSIHPNPSTGSTIGIGLTELSDGEPIRVEVLDAAGRRLVTRSLQGSPGEYLQLQLRDRLPAGTYFLRLSQPSSGAHTSRLVVTPFG</sequence>
<dbReference type="Proteomes" id="UP000576209">
    <property type="component" value="Unassembled WGS sequence"/>
</dbReference>
<evidence type="ECO:0000313" key="3">
    <source>
        <dbReference type="Proteomes" id="UP000576209"/>
    </source>
</evidence>
<dbReference type="AlphaFoldDB" id="A0A840E3L6"/>
<accession>A0A840E3L6</accession>
<dbReference type="InterPro" id="IPR026444">
    <property type="entry name" value="Secre_tail"/>
</dbReference>
<evidence type="ECO:0000256" key="1">
    <source>
        <dbReference type="SAM" id="SignalP"/>
    </source>
</evidence>
<name>A0A840E3L6_9BACT</name>
<dbReference type="RefSeq" id="WP_183496036.1">
    <property type="nucleotide sequence ID" value="NZ_JACIFF010000006.1"/>
</dbReference>
<evidence type="ECO:0000313" key="2">
    <source>
        <dbReference type="EMBL" id="MBB4079791.1"/>
    </source>
</evidence>
<dbReference type="EMBL" id="JACIFF010000006">
    <property type="protein sequence ID" value="MBB4079791.1"/>
    <property type="molecule type" value="Genomic_DNA"/>
</dbReference>
<comment type="caution">
    <text evidence="2">The sequence shown here is derived from an EMBL/GenBank/DDBJ whole genome shotgun (WGS) entry which is preliminary data.</text>
</comment>
<feature type="signal peptide" evidence="1">
    <location>
        <begin position="1"/>
        <end position="28"/>
    </location>
</feature>
<keyword evidence="3" id="KW-1185">Reference proteome</keyword>
<gene>
    <name evidence="2" type="ORF">GGR28_002418</name>
</gene>
<evidence type="ECO:0008006" key="4">
    <source>
        <dbReference type="Google" id="ProtNLM"/>
    </source>
</evidence>
<keyword evidence="1" id="KW-0732">Signal</keyword>
<proteinExistence type="predicted"/>
<dbReference type="NCBIfam" id="TIGR04183">
    <property type="entry name" value="Por_Secre_tail"/>
    <property type="match status" value="1"/>
</dbReference>
<protein>
    <recommendedName>
        <fullName evidence="4">T9SS type A sorting domain-containing protein</fullName>
    </recommendedName>
</protein>
<organism evidence="2 3">
    <name type="scientific">Neolewinella aquimaris</name>
    <dbReference type="NCBI Taxonomy" id="1835722"/>
    <lineage>
        <taxon>Bacteria</taxon>
        <taxon>Pseudomonadati</taxon>
        <taxon>Bacteroidota</taxon>
        <taxon>Saprospiria</taxon>
        <taxon>Saprospirales</taxon>
        <taxon>Lewinellaceae</taxon>
        <taxon>Neolewinella</taxon>
    </lineage>
</organism>
<reference evidence="2 3" key="1">
    <citation type="submission" date="2020-08" db="EMBL/GenBank/DDBJ databases">
        <title>Genomic Encyclopedia of Type Strains, Phase IV (KMG-IV): sequencing the most valuable type-strain genomes for metagenomic binning, comparative biology and taxonomic classification.</title>
        <authorList>
            <person name="Goeker M."/>
        </authorList>
    </citation>
    <scope>NUCLEOTIDE SEQUENCE [LARGE SCALE GENOMIC DNA]</scope>
    <source>
        <strain evidence="2 3">DSM 105137</strain>
    </source>
</reference>
<feature type="chain" id="PRO_5032879431" description="T9SS type A sorting domain-containing protein" evidence="1">
    <location>
        <begin position="29"/>
        <end position="240"/>
    </location>
</feature>